<evidence type="ECO:0000313" key="3">
    <source>
        <dbReference type="Proteomes" id="UP000199584"/>
    </source>
</evidence>
<dbReference type="OrthoDB" id="2615912at2"/>
<keyword evidence="1" id="KW-1133">Transmembrane helix</keyword>
<keyword evidence="1" id="KW-0472">Membrane</keyword>
<proteinExistence type="predicted"/>
<dbReference type="RefSeq" id="WP_092485242.1">
    <property type="nucleotide sequence ID" value="NZ_FOYM01000023.1"/>
</dbReference>
<evidence type="ECO:0000313" key="2">
    <source>
        <dbReference type="EMBL" id="SFR11647.1"/>
    </source>
</evidence>
<dbReference type="Proteomes" id="UP000199584">
    <property type="component" value="Unassembled WGS sequence"/>
</dbReference>
<organism evidence="2 3">
    <name type="scientific">Desulfoscipio geothermicus DSM 3669</name>
    <dbReference type="NCBI Taxonomy" id="1121426"/>
    <lineage>
        <taxon>Bacteria</taxon>
        <taxon>Bacillati</taxon>
        <taxon>Bacillota</taxon>
        <taxon>Clostridia</taxon>
        <taxon>Eubacteriales</taxon>
        <taxon>Desulfallaceae</taxon>
        <taxon>Desulfoscipio</taxon>
    </lineage>
</organism>
<evidence type="ECO:0000256" key="1">
    <source>
        <dbReference type="SAM" id="Phobius"/>
    </source>
</evidence>
<keyword evidence="3" id="KW-1185">Reference proteome</keyword>
<accession>A0A1I6E1Z1</accession>
<dbReference type="AlphaFoldDB" id="A0A1I6E1Z1"/>
<reference evidence="3" key="1">
    <citation type="submission" date="2016-10" db="EMBL/GenBank/DDBJ databases">
        <authorList>
            <person name="Varghese N."/>
            <person name="Submissions S."/>
        </authorList>
    </citation>
    <scope>NUCLEOTIDE SEQUENCE [LARGE SCALE GENOMIC DNA]</scope>
    <source>
        <strain evidence="3">DSM 3669</strain>
    </source>
</reference>
<sequence>MGSANDTNTDMYLIPRNVVTRYEIFPGFGWFELGAVLAGAVVGAVLFGIVSLFTAAGVRFVTLVIPPAFVFAVTRPGPDGLSFYDLIRRKRRWAGSRRRYLYRRGS</sequence>
<protein>
    <submittedName>
        <fullName evidence="2">PrgI family protein</fullName>
    </submittedName>
</protein>
<feature type="transmembrane region" description="Helical" evidence="1">
    <location>
        <begin position="35"/>
        <end position="58"/>
    </location>
</feature>
<dbReference type="EMBL" id="FOYM01000023">
    <property type="protein sequence ID" value="SFR11647.1"/>
    <property type="molecule type" value="Genomic_DNA"/>
</dbReference>
<gene>
    <name evidence="2" type="ORF">SAMN05660706_12330</name>
</gene>
<dbReference type="STRING" id="39060.SAMN05660706_12330"/>
<name>A0A1I6E1Z1_9FIRM</name>
<keyword evidence="1" id="KW-0812">Transmembrane</keyword>